<feature type="active site" description="Nucleophile" evidence="10">
    <location>
        <position position="453"/>
    </location>
</feature>
<feature type="domain" description="L,D-TPase catalytic" evidence="13">
    <location>
        <begin position="369"/>
        <end position="477"/>
    </location>
</feature>
<evidence type="ECO:0000256" key="12">
    <source>
        <dbReference type="SAM" id="Phobius"/>
    </source>
</evidence>
<keyword evidence="12" id="KW-1133">Transmembrane helix</keyword>
<dbReference type="GO" id="GO:0071555">
    <property type="term" value="P:cell wall organization"/>
    <property type="evidence" value="ECO:0007669"/>
    <property type="project" value="UniProtKB-UniRule"/>
</dbReference>
<dbReference type="KEGG" id="pmq:PM3016_6383"/>
<evidence type="ECO:0000256" key="6">
    <source>
        <dbReference type="ARBA" id="ARBA00022960"/>
    </source>
</evidence>
<comment type="similarity">
    <text evidence="2">Belongs to the YkuD family.</text>
</comment>
<dbReference type="InterPro" id="IPR050979">
    <property type="entry name" value="LD-transpeptidase"/>
</dbReference>
<dbReference type="EMBL" id="CP003235">
    <property type="protein sequence ID" value="AFC33015.1"/>
    <property type="molecule type" value="Genomic_DNA"/>
</dbReference>
<keyword evidence="4" id="KW-0808">Transferase</keyword>
<dbReference type="Gene3D" id="2.40.440.10">
    <property type="entry name" value="L,D-transpeptidase catalytic domain-like"/>
    <property type="match status" value="1"/>
</dbReference>
<feature type="repeat" description="TPR" evidence="9">
    <location>
        <begin position="45"/>
        <end position="78"/>
    </location>
</feature>
<feature type="compositionally biased region" description="Low complexity" evidence="11">
    <location>
        <begin position="509"/>
        <end position="536"/>
    </location>
</feature>
<evidence type="ECO:0000256" key="4">
    <source>
        <dbReference type="ARBA" id="ARBA00022679"/>
    </source>
</evidence>
<dbReference type="InterPro" id="IPR005490">
    <property type="entry name" value="LD_TPept_cat_dom"/>
</dbReference>
<keyword evidence="7 10" id="KW-0573">Peptidoglycan synthesis</keyword>
<evidence type="ECO:0000256" key="3">
    <source>
        <dbReference type="ARBA" id="ARBA00022676"/>
    </source>
</evidence>
<feature type="active site" description="Proton donor/acceptor" evidence="10">
    <location>
        <position position="437"/>
    </location>
</feature>
<keyword evidence="6 10" id="KW-0133">Cell shape</keyword>
<dbReference type="CDD" id="cd16913">
    <property type="entry name" value="YkuD_like"/>
    <property type="match status" value="1"/>
</dbReference>
<keyword evidence="15" id="KW-1185">Reference proteome</keyword>
<gene>
    <name evidence="14" type="ORF">PM3016_6383</name>
</gene>
<reference evidence="14 15" key="1">
    <citation type="journal article" date="2012" name="J. Bacteriol.">
        <title>Complete Genome Sequence of Paenibacillus mucilaginosus 3016, a Bacterium Functional as Microbial Fertilizer.</title>
        <authorList>
            <person name="Ma M."/>
            <person name="Wang Z."/>
            <person name="Li L."/>
            <person name="Jiang X."/>
            <person name="Guan D."/>
            <person name="Cao F."/>
            <person name="Chen H."/>
            <person name="Wang X."/>
            <person name="Shen D."/>
            <person name="Du B."/>
            <person name="Li J."/>
        </authorList>
    </citation>
    <scope>NUCLEOTIDE SEQUENCE [LARGE SCALE GENOMIC DNA]</scope>
    <source>
        <strain evidence="14 15">3016</strain>
    </source>
</reference>
<dbReference type="GO" id="GO:0005576">
    <property type="term" value="C:extracellular region"/>
    <property type="evidence" value="ECO:0007669"/>
    <property type="project" value="TreeGrafter"/>
</dbReference>
<evidence type="ECO:0000256" key="10">
    <source>
        <dbReference type="PROSITE-ProRule" id="PRU01373"/>
    </source>
</evidence>
<accession>H6NGD3</accession>
<dbReference type="PANTHER" id="PTHR30582">
    <property type="entry name" value="L,D-TRANSPEPTIDASE"/>
    <property type="match status" value="1"/>
</dbReference>
<keyword evidence="9" id="KW-0802">TPR repeat</keyword>
<evidence type="ECO:0000259" key="13">
    <source>
        <dbReference type="PROSITE" id="PS52029"/>
    </source>
</evidence>
<proteinExistence type="inferred from homology"/>
<dbReference type="HOGENOM" id="CLU_495058_0_0_9"/>
<dbReference type="RefSeq" id="WP_014372149.1">
    <property type="nucleotide sequence ID" value="NC_016935.1"/>
</dbReference>
<dbReference type="InterPro" id="IPR038063">
    <property type="entry name" value="Transpep_catalytic_dom"/>
</dbReference>
<keyword evidence="5" id="KW-0378">Hydrolase</keyword>
<evidence type="ECO:0000256" key="1">
    <source>
        <dbReference type="ARBA" id="ARBA00004752"/>
    </source>
</evidence>
<dbReference type="PANTHER" id="PTHR30582:SF24">
    <property type="entry name" value="L,D-TRANSPEPTIDASE ERFK_SRFK-RELATED"/>
    <property type="match status" value="1"/>
</dbReference>
<dbReference type="GO" id="GO:0018104">
    <property type="term" value="P:peptidoglycan-protein cross-linking"/>
    <property type="evidence" value="ECO:0007669"/>
    <property type="project" value="TreeGrafter"/>
</dbReference>
<name>H6NGD3_9BACL</name>
<protein>
    <submittedName>
        <fullName evidence="14">YkuD</fullName>
    </submittedName>
</protein>
<dbReference type="AlphaFoldDB" id="H6NGD3"/>
<evidence type="ECO:0000256" key="2">
    <source>
        <dbReference type="ARBA" id="ARBA00005992"/>
    </source>
</evidence>
<feature type="transmembrane region" description="Helical" evidence="12">
    <location>
        <begin position="114"/>
        <end position="135"/>
    </location>
</feature>
<organism evidence="14 15">
    <name type="scientific">Paenibacillus mucilaginosus 3016</name>
    <dbReference type="NCBI Taxonomy" id="1116391"/>
    <lineage>
        <taxon>Bacteria</taxon>
        <taxon>Bacillati</taxon>
        <taxon>Bacillota</taxon>
        <taxon>Bacilli</taxon>
        <taxon>Bacillales</taxon>
        <taxon>Paenibacillaceae</taxon>
        <taxon>Paenibacillus</taxon>
    </lineage>
</organism>
<evidence type="ECO:0000256" key="5">
    <source>
        <dbReference type="ARBA" id="ARBA00022801"/>
    </source>
</evidence>
<comment type="pathway">
    <text evidence="1 10">Cell wall biogenesis; peptidoglycan biosynthesis.</text>
</comment>
<dbReference type="SUPFAM" id="SSF141523">
    <property type="entry name" value="L,D-transpeptidase catalytic domain-like"/>
    <property type="match status" value="1"/>
</dbReference>
<feature type="region of interest" description="Disordered" evidence="11">
    <location>
        <begin position="507"/>
        <end position="542"/>
    </location>
</feature>
<dbReference type="GO" id="GO:0016757">
    <property type="term" value="F:glycosyltransferase activity"/>
    <property type="evidence" value="ECO:0007669"/>
    <property type="project" value="UniProtKB-KW"/>
</dbReference>
<evidence type="ECO:0000256" key="9">
    <source>
        <dbReference type="PROSITE-ProRule" id="PRU00339"/>
    </source>
</evidence>
<dbReference type="PROSITE" id="PS50005">
    <property type="entry name" value="TPR"/>
    <property type="match status" value="1"/>
</dbReference>
<keyword evidence="8 10" id="KW-0961">Cell wall biogenesis/degradation</keyword>
<dbReference type="Proteomes" id="UP000007523">
    <property type="component" value="Chromosome"/>
</dbReference>
<dbReference type="UniPathway" id="UPA00219"/>
<dbReference type="PROSITE" id="PS52029">
    <property type="entry name" value="LD_TPASE"/>
    <property type="match status" value="1"/>
</dbReference>
<evidence type="ECO:0000313" key="14">
    <source>
        <dbReference type="EMBL" id="AFC33015.1"/>
    </source>
</evidence>
<evidence type="ECO:0000256" key="7">
    <source>
        <dbReference type="ARBA" id="ARBA00022984"/>
    </source>
</evidence>
<dbReference type="GO" id="GO:0008360">
    <property type="term" value="P:regulation of cell shape"/>
    <property type="evidence" value="ECO:0007669"/>
    <property type="project" value="UniProtKB-UniRule"/>
</dbReference>
<dbReference type="GO" id="GO:0071972">
    <property type="term" value="F:peptidoglycan L,D-transpeptidase activity"/>
    <property type="evidence" value="ECO:0007669"/>
    <property type="project" value="TreeGrafter"/>
</dbReference>
<keyword evidence="12" id="KW-0472">Membrane</keyword>
<dbReference type="STRING" id="1116391.PM3016_6383"/>
<keyword evidence="3" id="KW-0328">Glycosyltransferase</keyword>
<dbReference type="InterPro" id="IPR019734">
    <property type="entry name" value="TPR_rpt"/>
</dbReference>
<evidence type="ECO:0000313" key="15">
    <source>
        <dbReference type="Proteomes" id="UP000007523"/>
    </source>
</evidence>
<dbReference type="Pfam" id="PF03734">
    <property type="entry name" value="YkuD"/>
    <property type="match status" value="1"/>
</dbReference>
<keyword evidence="12" id="KW-0812">Transmembrane</keyword>
<sequence>MPYPTTRYRVPKADHLIHLHKNLYLNRNDPNYYQKVINYLDRRSPEAHFRLAQHYEGEGRREKALFHYRETMRTHPSPYYYLASGSIRRLEKEAGLADSAEVPAASKDKPVIPLFLKVLLLALLFINLLLAGLFYGPAAISKVVSVWSPLGIGKAVTYESVELPFLLHIPYGTPNEEVEELLHDRAVQLSEGHPKNSIVIFGIASPVAGKSVVPLTDETWKSKAFVVAEYQPAVDDSVKIRFLQAELQKLRTEAGANLVRTALAAYKSEHGAYPASVQSLLSAYPSNYISFLPEEALSGSSEVRAFFDGSGGWVYQPGGSSPEGAFYPNVTAAAAEGIAAAAAAGGSGSGDGGGEAPEQSPWAVPYRPAALEVIQDQHVIRLTAGEALLAEYPVGLGAEGATPNGSFTIGERVLAPQGRQEGVYGAAALGMGRLAVHGTSDASSVGRDASLGCIRMTNEDIAALYPLVPRGTQVVIRPAEAAETAAHAALPARTVVPAQALLPAEYHRPSASASSGSGSASPVSAVPASSSPAAAPQNETAPGRIFHWLG</sequence>
<evidence type="ECO:0000256" key="8">
    <source>
        <dbReference type="ARBA" id="ARBA00023316"/>
    </source>
</evidence>
<evidence type="ECO:0000256" key="11">
    <source>
        <dbReference type="SAM" id="MobiDB-lite"/>
    </source>
</evidence>